<dbReference type="RefSeq" id="WP_234661438.1">
    <property type="nucleotide sequence ID" value="NZ_CP087879.1"/>
</dbReference>
<keyword evidence="4" id="KW-1185">Reference proteome</keyword>
<evidence type="ECO:0000256" key="1">
    <source>
        <dbReference type="SAM" id="MobiDB-lite"/>
    </source>
</evidence>
<evidence type="ECO:0000313" key="4">
    <source>
        <dbReference type="Proteomes" id="UP001321477"/>
    </source>
</evidence>
<reference evidence="4" key="1">
    <citation type="journal article" date="2019" name="Int. J. Syst. Evol. Microbiol.">
        <title>The Global Catalogue of Microorganisms (GCM) 10K type strain sequencing project: providing services to taxonomists for standard genome sequencing and annotation.</title>
        <authorList>
            <consortium name="The Broad Institute Genomics Platform"/>
            <consortium name="The Broad Institute Genome Sequencing Center for Infectious Disease"/>
            <person name="Wu L."/>
            <person name="Ma J."/>
        </authorList>
    </citation>
    <scope>NUCLEOTIDE SEQUENCE [LARGE SCALE GENOMIC DNA]</scope>
    <source>
        <strain evidence="4">NBRC 109019</strain>
    </source>
</reference>
<evidence type="ECO:0000313" key="3">
    <source>
        <dbReference type="EMBL" id="BDZ53501.1"/>
    </source>
</evidence>
<feature type="region of interest" description="Disordered" evidence="1">
    <location>
        <begin position="154"/>
        <end position="174"/>
    </location>
</feature>
<feature type="compositionally biased region" description="Basic residues" evidence="1">
    <location>
        <begin position="162"/>
        <end position="174"/>
    </location>
</feature>
<feature type="transmembrane region" description="Helical" evidence="2">
    <location>
        <begin position="125"/>
        <end position="145"/>
    </location>
</feature>
<proteinExistence type="predicted"/>
<protein>
    <recommendedName>
        <fullName evidence="5">DUF3592 domain-containing protein</fullName>
    </recommendedName>
</protein>
<evidence type="ECO:0000256" key="2">
    <source>
        <dbReference type="SAM" id="Phobius"/>
    </source>
</evidence>
<gene>
    <name evidence="3" type="ORF">GCM10025870_05740</name>
</gene>
<organism evidence="3 4">
    <name type="scientific">Agromyces marinus</name>
    <dbReference type="NCBI Taxonomy" id="1389020"/>
    <lineage>
        <taxon>Bacteria</taxon>
        <taxon>Bacillati</taxon>
        <taxon>Actinomycetota</taxon>
        <taxon>Actinomycetes</taxon>
        <taxon>Micrococcales</taxon>
        <taxon>Microbacteriaceae</taxon>
        <taxon>Agromyces</taxon>
    </lineage>
</organism>
<keyword evidence="2" id="KW-0472">Membrane</keyword>
<sequence length="174" mass="18189">MADARRRTEDRPGYPPLGLTAAVLALGAILLGSAAVVGIAEVSARASASYEAVVASIVDEGSEQQLVADRRGSRQAQYRVVSVELADGTRAEIRSDDLAVGERATVYRSTGGTIAATIPDPPGPLEWAVCAGAVLGALALAVASVRTILPARTGRSPATRCGRTRSRRTRPRRR</sequence>
<evidence type="ECO:0008006" key="5">
    <source>
        <dbReference type="Google" id="ProtNLM"/>
    </source>
</evidence>
<keyword evidence="2" id="KW-0812">Transmembrane</keyword>
<dbReference type="EMBL" id="AP027734">
    <property type="protein sequence ID" value="BDZ53501.1"/>
    <property type="molecule type" value="Genomic_DNA"/>
</dbReference>
<dbReference type="Proteomes" id="UP001321477">
    <property type="component" value="Chromosome"/>
</dbReference>
<feature type="transmembrane region" description="Helical" evidence="2">
    <location>
        <begin position="21"/>
        <end position="40"/>
    </location>
</feature>
<keyword evidence="2" id="KW-1133">Transmembrane helix</keyword>
<name>A0ABM8GYD9_9MICO</name>
<accession>A0ABM8GYD9</accession>